<dbReference type="Proteomes" id="UP000318413">
    <property type="component" value="Unassembled WGS sequence"/>
</dbReference>
<dbReference type="GO" id="GO:0042597">
    <property type="term" value="C:periplasmic space"/>
    <property type="evidence" value="ECO:0007669"/>
    <property type="project" value="UniProtKB-SubCell"/>
</dbReference>
<dbReference type="GO" id="GO:0042918">
    <property type="term" value="P:alkanesulfonate transmembrane transport"/>
    <property type="evidence" value="ECO:0007669"/>
    <property type="project" value="TreeGrafter"/>
</dbReference>
<evidence type="ECO:0000256" key="1">
    <source>
        <dbReference type="ARBA" id="ARBA00004418"/>
    </source>
</evidence>
<dbReference type="InterPro" id="IPR015168">
    <property type="entry name" value="SsuA/THI5"/>
</dbReference>
<accession>A0A502C6B3</accession>
<protein>
    <submittedName>
        <fullName evidence="5">ABC transporter substrate-binding protein</fullName>
    </submittedName>
</protein>
<dbReference type="RefSeq" id="WP_140872649.1">
    <property type="nucleotide sequence ID" value="NZ_RCZK01000016.1"/>
</dbReference>
<dbReference type="EMBL" id="RCZK01000016">
    <property type="protein sequence ID" value="TPG08448.1"/>
    <property type="molecule type" value="Genomic_DNA"/>
</dbReference>
<dbReference type="Gene3D" id="3.40.190.10">
    <property type="entry name" value="Periplasmic binding protein-like II"/>
    <property type="match status" value="2"/>
</dbReference>
<proteinExistence type="inferred from homology"/>
<dbReference type="PANTHER" id="PTHR30024">
    <property type="entry name" value="ALIPHATIC SULFONATES-BINDING PROTEIN-RELATED"/>
    <property type="match status" value="1"/>
</dbReference>
<dbReference type="SUPFAM" id="SSF53850">
    <property type="entry name" value="Periplasmic binding protein-like II"/>
    <property type="match status" value="1"/>
</dbReference>
<evidence type="ECO:0000256" key="2">
    <source>
        <dbReference type="ARBA" id="ARBA00010742"/>
    </source>
</evidence>
<comment type="similarity">
    <text evidence="2">Belongs to the bacterial solute-binding protein SsuA/TauA family.</text>
</comment>
<keyword evidence="3" id="KW-0732">Signal</keyword>
<dbReference type="AlphaFoldDB" id="A0A502C6B3"/>
<gene>
    <name evidence="5" type="ORF">EAH84_14140</name>
</gene>
<evidence type="ECO:0000313" key="6">
    <source>
        <dbReference type="Proteomes" id="UP000318413"/>
    </source>
</evidence>
<evidence type="ECO:0000259" key="4">
    <source>
        <dbReference type="Pfam" id="PF09084"/>
    </source>
</evidence>
<keyword evidence="6" id="KW-1185">Reference proteome</keyword>
<sequence length="313" mass="33550">MSERKSLSVIAFPGAPNLPVFAAMAHGWFEAAGIDLRFETTPSSVHQFEQFGVGNFDIAFTAFDNVVAYQEGQGAVELDSAPDFRAILGATQIELSLVVQPDITSVDDLRGRSLALDAVGTGFAFVLYGMLEAMGLSQSDYTVVPVGATPARWASVRDGMHAGTITIEPFTSIARAAGFTVLARSGETYPTYQGGVIAVRDRWARQHVDLTERFLRVYRQGLAWVLDAANLEAAKALLVERMPEIKPQAATAVMSSLLSPRSGLTPDGGIGSAGAEQVLALRTRYGPEGRSLAPVARYCDMSYWKRVAAEGVA</sequence>
<name>A0A502C6B3_9SPHN</name>
<evidence type="ECO:0000256" key="3">
    <source>
        <dbReference type="ARBA" id="ARBA00022729"/>
    </source>
</evidence>
<comment type="subcellular location">
    <subcellularLocation>
        <location evidence="1">Periplasm</location>
    </subcellularLocation>
</comment>
<dbReference type="OrthoDB" id="6522570at2"/>
<evidence type="ECO:0000313" key="5">
    <source>
        <dbReference type="EMBL" id="TPG08448.1"/>
    </source>
</evidence>
<comment type="caution">
    <text evidence="5">The sequence shown here is derived from an EMBL/GenBank/DDBJ whole genome shotgun (WGS) entry which is preliminary data.</text>
</comment>
<feature type="domain" description="SsuA/THI5-like" evidence="4">
    <location>
        <begin position="19"/>
        <end position="227"/>
    </location>
</feature>
<reference evidence="5 6" key="1">
    <citation type="journal article" date="2019" name="Environ. Microbiol.">
        <title>Species interactions and distinct microbial communities in high Arctic permafrost affected cryosols are associated with the CH4 and CO2 gas fluxes.</title>
        <authorList>
            <person name="Altshuler I."/>
            <person name="Hamel J."/>
            <person name="Turney S."/>
            <person name="Magnuson E."/>
            <person name="Levesque R."/>
            <person name="Greer C."/>
            <person name="Whyte L.G."/>
        </authorList>
    </citation>
    <scope>NUCLEOTIDE SEQUENCE [LARGE SCALE GENOMIC DNA]</scope>
    <source>
        <strain evidence="5 6">S5.1</strain>
    </source>
</reference>
<dbReference type="Pfam" id="PF09084">
    <property type="entry name" value="NMT1"/>
    <property type="match status" value="1"/>
</dbReference>
<dbReference type="PANTHER" id="PTHR30024:SF47">
    <property type="entry name" value="TAURINE-BINDING PERIPLASMIC PROTEIN"/>
    <property type="match status" value="1"/>
</dbReference>
<organism evidence="5 6">
    <name type="scientific">Sphingomonas oligophenolica</name>
    <dbReference type="NCBI Taxonomy" id="301154"/>
    <lineage>
        <taxon>Bacteria</taxon>
        <taxon>Pseudomonadati</taxon>
        <taxon>Pseudomonadota</taxon>
        <taxon>Alphaproteobacteria</taxon>
        <taxon>Sphingomonadales</taxon>
        <taxon>Sphingomonadaceae</taxon>
        <taxon>Sphingomonas</taxon>
    </lineage>
</organism>